<name>A0A1X6ZP17_9RHOB</name>
<dbReference type="EMBL" id="FWFN01000005">
    <property type="protein sequence ID" value="SLN57262.1"/>
    <property type="molecule type" value="Genomic_DNA"/>
</dbReference>
<dbReference type="PANTHER" id="PTHR11091">
    <property type="entry name" value="OXIDOREDUCTASE-RELATED"/>
    <property type="match status" value="1"/>
</dbReference>
<keyword evidence="4" id="KW-1185">Reference proteome</keyword>
<dbReference type="SUPFAM" id="SSF89733">
    <property type="entry name" value="L-sulfolactate dehydrogenase-like"/>
    <property type="match status" value="1"/>
</dbReference>
<evidence type="ECO:0000256" key="2">
    <source>
        <dbReference type="ARBA" id="ARBA00023002"/>
    </source>
</evidence>
<organism evidence="3 4">
    <name type="scientific">Pseudooceanicola marinus</name>
    <dbReference type="NCBI Taxonomy" id="396013"/>
    <lineage>
        <taxon>Bacteria</taxon>
        <taxon>Pseudomonadati</taxon>
        <taxon>Pseudomonadota</taxon>
        <taxon>Alphaproteobacteria</taxon>
        <taxon>Rhodobacterales</taxon>
        <taxon>Paracoccaceae</taxon>
        <taxon>Pseudooceanicola</taxon>
    </lineage>
</organism>
<dbReference type="EC" id="1.1.1.338" evidence="3"/>
<accession>A0A1X6ZP17</accession>
<dbReference type="Proteomes" id="UP000193963">
    <property type="component" value="Unassembled WGS sequence"/>
</dbReference>
<dbReference type="AlphaFoldDB" id="A0A1X6ZP17"/>
<dbReference type="Pfam" id="PF02615">
    <property type="entry name" value="Ldh_2"/>
    <property type="match status" value="1"/>
</dbReference>
<evidence type="ECO:0000256" key="1">
    <source>
        <dbReference type="ARBA" id="ARBA00006056"/>
    </source>
</evidence>
<gene>
    <name evidence="3" type="primary">comC</name>
    <name evidence="3" type="ORF">PSM7751_02860</name>
</gene>
<protein>
    <submittedName>
        <fullName evidence="3">(2R)-3-sulfolactate dehydrogenase (NADP(+))</fullName>
        <ecNumber evidence="3">1.1.1.338</ecNumber>
    </submittedName>
</protein>
<dbReference type="GO" id="GO:0016491">
    <property type="term" value="F:oxidoreductase activity"/>
    <property type="evidence" value="ECO:0007669"/>
    <property type="project" value="UniProtKB-KW"/>
</dbReference>
<dbReference type="OrthoDB" id="9811519at2"/>
<dbReference type="InterPro" id="IPR003767">
    <property type="entry name" value="Malate/L-lactate_DH-like"/>
</dbReference>
<dbReference type="RefSeq" id="WP_085888880.1">
    <property type="nucleotide sequence ID" value="NZ_FWFN01000005.1"/>
</dbReference>
<dbReference type="InterPro" id="IPR043144">
    <property type="entry name" value="Mal/L-sulf/L-lact_DH-like_ah"/>
</dbReference>
<dbReference type="PANTHER" id="PTHR11091:SF0">
    <property type="entry name" value="MALATE DEHYDROGENASE"/>
    <property type="match status" value="1"/>
</dbReference>
<keyword evidence="2 3" id="KW-0560">Oxidoreductase</keyword>
<dbReference type="InterPro" id="IPR043143">
    <property type="entry name" value="Mal/L-sulf/L-lact_DH-like_NADP"/>
</dbReference>
<evidence type="ECO:0000313" key="3">
    <source>
        <dbReference type="EMBL" id="SLN57262.1"/>
    </source>
</evidence>
<comment type="similarity">
    <text evidence="1">Belongs to the LDH2/MDH2 oxidoreductase family.</text>
</comment>
<dbReference type="InterPro" id="IPR036111">
    <property type="entry name" value="Mal/L-sulfo/L-lacto_DH-like_sf"/>
</dbReference>
<dbReference type="Gene3D" id="3.30.1370.60">
    <property type="entry name" value="Hypothetical oxidoreductase yiak, domain 2"/>
    <property type="match status" value="1"/>
</dbReference>
<sequence length="333" mass="34763">MTSRTLTPAEAHALVVDTLTRCGTDPANAVPVAEALVGAELTGQYGHGLRRLPTYARHVLTGKVKGRVQPTSQRTRPGALLVDAHDGFAYPALDMALEQLPEMARDNGIAIAGLHNSHHCGVAGLPVERLAQQGFLAIFMANAPAAMAPWGGRKPLFGTDPIAFAAPVAGGDPVVVDISLSKVAKGKIMAATQTGEDIPEGWALDAAGNPTTDAHAAMKGTMLPMGEAKGTALAIMVEMLAAGLTGALYAHEANSFFDAEGDPMGVGQVILAIDATVFGPHATTRFADMAREIEEMEGARLPGRRRQQIRAELSRTGIAADVSLLEEIDGLAR</sequence>
<proteinExistence type="inferred from homology"/>
<dbReference type="Gene3D" id="1.10.1530.10">
    <property type="match status" value="1"/>
</dbReference>
<reference evidence="3 4" key="1">
    <citation type="submission" date="2017-03" db="EMBL/GenBank/DDBJ databases">
        <authorList>
            <person name="Afonso C.L."/>
            <person name="Miller P.J."/>
            <person name="Scott M.A."/>
            <person name="Spackman E."/>
            <person name="Goraichik I."/>
            <person name="Dimitrov K.M."/>
            <person name="Suarez D.L."/>
            <person name="Swayne D.E."/>
        </authorList>
    </citation>
    <scope>NUCLEOTIDE SEQUENCE [LARGE SCALE GENOMIC DNA]</scope>
    <source>
        <strain evidence="3 4">CECT 7751</strain>
    </source>
</reference>
<evidence type="ECO:0000313" key="4">
    <source>
        <dbReference type="Proteomes" id="UP000193963"/>
    </source>
</evidence>